<evidence type="ECO:0000313" key="2">
    <source>
        <dbReference type="Proteomes" id="UP000247746"/>
    </source>
</evidence>
<keyword evidence="2" id="KW-1185">Reference proteome</keyword>
<reference evidence="1 2" key="1">
    <citation type="submission" date="2018-06" db="EMBL/GenBank/DDBJ databases">
        <title>Genomic Encyclopedia of Type Strains, Phase III (KMG-III): the genomes of soil and plant-associated and newly described type strains.</title>
        <authorList>
            <person name="Whitman W."/>
        </authorList>
    </citation>
    <scope>NUCLEOTIDE SEQUENCE [LARGE SCALE GENOMIC DNA]</scope>
    <source>
        <strain evidence="1 2">CECT 5889</strain>
    </source>
</reference>
<dbReference type="AlphaFoldDB" id="A0A2V4UXH9"/>
<proteinExistence type="predicted"/>
<name>A0A2V4UXH9_9GAMM</name>
<dbReference type="RefSeq" id="WP_110923660.1">
    <property type="nucleotide sequence ID" value="NZ_QJSU01000007.1"/>
</dbReference>
<protein>
    <submittedName>
        <fullName evidence="1">Uncharacterized protein</fullName>
    </submittedName>
</protein>
<evidence type="ECO:0000313" key="1">
    <source>
        <dbReference type="EMBL" id="PYE38512.1"/>
    </source>
</evidence>
<sequence>MELVANVWPIVDQMTGVVQRFLFRAYALDATDQEISTVLNILARSDYRTAQVVKIPDNYKLSSEHGTMSGAVEAPLFNQYMHSILEDTLIAVEKSFANMNNYGIGVDGPLIPKALTFPAEPYFVTTYLLESPSGELTPHIKAG</sequence>
<accession>A0A2V4UXH9</accession>
<dbReference type="EMBL" id="QJSU01000007">
    <property type="protein sequence ID" value="PYE38512.1"/>
    <property type="molecule type" value="Genomic_DNA"/>
</dbReference>
<organism evidence="1 2">
    <name type="scientific">Psychrobacter fozii</name>
    <dbReference type="NCBI Taxonomy" id="198480"/>
    <lineage>
        <taxon>Bacteria</taxon>
        <taxon>Pseudomonadati</taxon>
        <taxon>Pseudomonadota</taxon>
        <taxon>Gammaproteobacteria</taxon>
        <taxon>Moraxellales</taxon>
        <taxon>Moraxellaceae</taxon>
        <taxon>Psychrobacter</taxon>
    </lineage>
</organism>
<comment type="caution">
    <text evidence="1">The sequence shown here is derived from an EMBL/GenBank/DDBJ whole genome shotgun (WGS) entry which is preliminary data.</text>
</comment>
<dbReference type="Proteomes" id="UP000247746">
    <property type="component" value="Unassembled WGS sequence"/>
</dbReference>
<gene>
    <name evidence="1" type="ORF">DFP82_107135</name>
</gene>
<dbReference type="OrthoDB" id="7062893at2"/>